<evidence type="ECO:0000259" key="1">
    <source>
        <dbReference type="Pfam" id="PF00534"/>
    </source>
</evidence>
<proteinExistence type="predicted"/>
<dbReference type="SUPFAM" id="SSF53756">
    <property type="entry name" value="UDP-Glycosyltransferase/glycogen phosphorylase"/>
    <property type="match status" value="1"/>
</dbReference>
<dbReference type="GO" id="GO:0016757">
    <property type="term" value="F:glycosyltransferase activity"/>
    <property type="evidence" value="ECO:0007669"/>
    <property type="project" value="InterPro"/>
</dbReference>
<dbReference type="PANTHER" id="PTHR12526">
    <property type="entry name" value="GLYCOSYLTRANSFERASE"/>
    <property type="match status" value="1"/>
</dbReference>
<evidence type="ECO:0000313" key="3">
    <source>
        <dbReference type="Proteomes" id="UP000540519"/>
    </source>
</evidence>
<gene>
    <name evidence="2" type="ORF">D9O36_19760</name>
</gene>
<keyword evidence="3" id="KW-1185">Reference proteome</keyword>
<evidence type="ECO:0000313" key="2">
    <source>
        <dbReference type="EMBL" id="MUH38095.1"/>
    </source>
</evidence>
<dbReference type="OrthoDB" id="7560678at2"/>
<accession>A0A7X2ZX99</accession>
<dbReference type="Proteomes" id="UP000540519">
    <property type="component" value="Unassembled WGS sequence"/>
</dbReference>
<dbReference type="RefSeq" id="WP_155601205.1">
    <property type="nucleotide sequence ID" value="NZ_RCNR01000066.1"/>
</dbReference>
<dbReference type="EMBL" id="RCNR01000066">
    <property type="protein sequence ID" value="MUH38095.1"/>
    <property type="molecule type" value="Genomic_DNA"/>
</dbReference>
<dbReference type="AlphaFoldDB" id="A0A7X2ZX99"/>
<name>A0A7X2ZX99_9FLAO</name>
<reference evidence="2 3" key="1">
    <citation type="journal article" date="2019" name="Mar. Drugs">
        <title>Comparative Genomics and CAZyme Genome Repertoires of Marine Zobellia amurskyensis KMM 3526(T) and Zobellia laminariae KMM 3676(T).</title>
        <authorList>
            <person name="Chernysheva N."/>
            <person name="Bystritskaya E."/>
            <person name="Stenkova A."/>
            <person name="Golovkin I."/>
            <person name="Nedashkovskaya O."/>
            <person name="Isaeva M."/>
        </authorList>
    </citation>
    <scope>NUCLEOTIDE SEQUENCE [LARGE SCALE GENOMIC DNA]</scope>
    <source>
        <strain evidence="2 3">KMM 3526</strain>
    </source>
</reference>
<organism evidence="2 3">
    <name type="scientific">Zobellia amurskyensis</name>
    <dbReference type="NCBI Taxonomy" id="248905"/>
    <lineage>
        <taxon>Bacteria</taxon>
        <taxon>Pseudomonadati</taxon>
        <taxon>Bacteroidota</taxon>
        <taxon>Flavobacteriia</taxon>
        <taxon>Flavobacteriales</taxon>
        <taxon>Flavobacteriaceae</taxon>
        <taxon>Zobellia</taxon>
    </lineage>
</organism>
<dbReference type="PANTHER" id="PTHR12526:SF630">
    <property type="entry name" value="GLYCOSYLTRANSFERASE"/>
    <property type="match status" value="1"/>
</dbReference>
<dbReference type="CDD" id="cd03801">
    <property type="entry name" value="GT4_PimA-like"/>
    <property type="match status" value="1"/>
</dbReference>
<dbReference type="Pfam" id="PF00534">
    <property type="entry name" value="Glycos_transf_1"/>
    <property type="match status" value="1"/>
</dbReference>
<keyword evidence="2" id="KW-0808">Transferase</keyword>
<feature type="domain" description="Glycosyl transferase family 1" evidence="1">
    <location>
        <begin position="179"/>
        <end position="342"/>
    </location>
</feature>
<comment type="caution">
    <text evidence="2">The sequence shown here is derived from an EMBL/GenBank/DDBJ whole genome shotgun (WGS) entry which is preliminary data.</text>
</comment>
<dbReference type="InterPro" id="IPR001296">
    <property type="entry name" value="Glyco_trans_1"/>
</dbReference>
<dbReference type="Gene3D" id="3.40.50.2000">
    <property type="entry name" value="Glycogen Phosphorylase B"/>
    <property type="match status" value="2"/>
</dbReference>
<protein>
    <submittedName>
        <fullName evidence="2">Glycosyltransferase</fullName>
    </submittedName>
</protein>
<sequence length="372" mass="43198">MKEKKRILFVMHLPPPIHGASMMGKYTHDSELLNTIFDCKYINLSASSNLEEVGHISIKKFIFMITNLKNVITTVIRFKPDICYVTPTSWGWAFYRDFLLIQLLKWTGVKIILHFHNKASKTWVSKYYNKILLKIFFKKVKIILLGKELYAEKAPFIDEDNVFYCPNGIPAAIKTKINLDKKSERTHFLFLSNMMEEKGIYILLKACSILKKRKYTFQCDFIGKWKDVTEVDFLQNIVSHNLEDNVTAHGPKYGSEKAIFFEHADVFVFPTYYQSETFGLVLLEAMDYSLPCLSTVNGAIPSVITEGVTGYCLPQKDVDALVDRMIWMIEHPNERKIMGEVGNRRFEEQFTLKKYEEHLIDIFCDLAQDSDV</sequence>